<dbReference type="Proteomes" id="UP000199345">
    <property type="component" value="Unassembled WGS sequence"/>
</dbReference>
<evidence type="ECO:0000313" key="1">
    <source>
        <dbReference type="EMBL" id="SES70609.1"/>
    </source>
</evidence>
<proteinExistence type="predicted"/>
<keyword evidence="2" id="KW-1185">Reference proteome</keyword>
<dbReference type="EMBL" id="FOIA01000002">
    <property type="protein sequence ID" value="SES70609.1"/>
    <property type="molecule type" value="Genomic_DNA"/>
</dbReference>
<accession>A0A1H9YNC2</accession>
<reference evidence="2" key="1">
    <citation type="submission" date="2016-10" db="EMBL/GenBank/DDBJ databases">
        <authorList>
            <person name="Varghese N."/>
            <person name="Submissions S."/>
        </authorList>
    </citation>
    <scope>NUCLEOTIDE SEQUENCE [LARGE SCALE GENOMIC DNA]</scope>
    <source>
        <strain evidence="2">Nm71</strain>
    </source>
</reference>
<protein>
    <submittedName>
        <fullName evidence="1">Baseplate J-like protein</fullName>
    </submittedName>
</protein>
<evidence type="ECO:0000313" key="2">
    <source>
        <dbReference type="Proteomes" id="UP000199345"/>
    </source>
</evidence>
<dbReference type="RefSeq" id="WP_090655531.1">
    <property type="nucleotide sequence ID" value="NZ_FOIA01000002.1"/>
</dbReference>
<name>A0A1H9YNC2_9PROT</name>
<sequence>MRYCSDLVADIRLRIRDGTSQSCRLLQALDQDYFQLFDLRFHALLAMAVDYAEMMKFYHLNNESDGNWKTFFTADETVIIAIILSIDTTRLGSMYRPNQLPAKMMQNHAINSIYTALPVAYRYQFIMAYYATGLLDRWLVSLKSAHSRIGHELYQLVEGIVAGLKNDLQLLIRHTAYSLPEEPLDQYFSSDLINLMNISDADHYSSDSNYMIDESSIPVRLRSGFFSIVKAIEMVQDRAAALLSVSLHSQCHDPAAGLLITFLQLFQRLQKKINRFTSNFIDFYYEQILGAQTHPFVPDHTYVVARLNSPKHTVLIPKDTVFLAGLDQDKRQIQYISNHDVRIHGARVNAIHTLFFERDLLSSPENVLQEVVVLPHERKQKTRQLATACWLNAIPASCEETAISLGDKLAYPILGASKITETETFSATHARIGCALASKTLLLKEGKRTVCITFNFTEPDAGMKQNTLRHWIDNIAKTLKSPGSKEVDTDYSDAEVQDIFFKVFGNLFVITLSGEEGWLPVDEYIPVYSGVDSTMNENSLRIIFTLTADMPAVSPYSSVVHGENYGTELPVIRLLLNPRGYLYPYSILNKLSVDWIDIDVSVSGHRTLILHNQLGQLSAQASFNPFGPLPEVGSYWLVGCAEASVKQLTHFNIEFKWGGLPAGIGGFESYYQGYDGPDKHTDFLVGMTVLTDSQWLPGNSVPVITDTLFRAQEARQASNALDDSKQIVCDSLIPYWSPMEYRQVLTQFSYTPSSKKGFFKFTLVSPADAFGHKKYPQVLARVLTHNTRQRVPKLLKKEPNAPYTPVITSILVNYKATTRLTIDNPDDGALPVHQDKLIHLHPLGWEDSGAIPMQFVSLLPQYVYSGNLLIGLDAFEQGGLLTLYFHLRENSLPSGNNSIGQLQWYALSSNQWIPLTVRDVVSDTTFGFMTSGIVTLNVPAEINTNNTVLPAGVCWLRVSADHDLEKFCSLYSIHAQAIQVNRQVDSAGSREIMTFSPLPVDSIQQTKQSIPGLERVWQLQSSVNGRSAESKTDMRTRLSERLRHKNRALLPKDYEQLILANFPQIFKVKCFANLMPEYDSRYRQIRPCLKAGHLTIVALPFSVKQAHYGRQLWLSGHRVNEMKRFIQQYVPPFASIHYVNPVYETIQVRCTVKFRDGHASGLHLAKLNEAISDYISPWHDTVGYTKHFGWCIGKNDMQSYIQQLEYIDRVTNFSMLRITPDGDALFDLFDSAAMPAPQDTSEGIVPKYPWSIAEPMRQHYIEVDDSFVAIEPEVTGIGELEIGSTFIVLNRDGKTKQKNT</sequence>
<organism evidence="1 2">
    <name type="scientific">Nitrosomonas marina</name>
    <dbReference type="NCBI Taxonomy" id="917"/>
    <lineage>
        <taxon>Bacteria</taxon>
        <taxon>Pseudomonadati</taxon>
        <taxon>Pseudomonadota</taxon>
        <taxon>Betaproteobacteria</taxon>
        <taxon>Nitrosomonadales</taxon>
        <taxon>Nitrosomonadaceae</taxon>
        <taxon>Nitrosomonas</taxon>
    </lineage>
</organism>
<gene>
    <name evidence="1" type="ORF">SAMN05216326_10288</name>
</gene>
<dbReference type="OrthoDB" id="9762853at2"/>